<dbReference type="Proteomes" id="UP000613160">
    <property type="component" value="Unassembled WGS sequence"/>
</dbReference>
<feature type="region of interest" description="Disordered" evidence="1">
    <location>
        <begin position="93"/>
        <end position="115"/>
    </location>
</feature>
<dbReference type="AlphaFoldDB" id="A0A916XUR2"/>
<comment type="caution">
    <text evidence="2">The sequence shown here is derived from an EMBL/GenBank/DDBJ whole genome shotgun (WGS) entry which is preliminary data.</text>
</comment>
<dbReference type="EMBL" id="BMJJ01000003">
    <property type="protein sequence ID" value="GGD12869.1"/>
    <property type="molecule type" value="Genomic_DNA"/>
</dbReference>
<proteinExistence type="predicted"/>
<organism evidence="2 3">
    <name type="scientific">Aureimonas glaciei</name>
    <dbReference type="NCBI Taxonomy" id="1776957"/>
    <lineage>
        <taxon>Bacteria</taxon>
        <taxon>Pseudomonadati</taxon>
        <taxon>Pseudomonadota</taxon>
        <taxon>Alphaproteobacteria</taxon>
        <taxon>Hyphomicrobiales</taxon>
        <taxon>Aurantimonadaceae</taxon>
        <taxon>Aureimonas</taxon>
    </lineage>
</organism>
<keyword evidence="3" id="KW-1185">Reference proteome</keyword>
<name>A0A916XUR2_9HYPH</name>
<reference evidence="2" key="1">
    <citation type="journal article" date="2014" name="Int. J. Syst. Evol. Microbiol.">
        <title>Complete genome sequence of Corynebacterium casei LMG S-19264T (=DSM 44701T), isolated from a smear-ripened cheese.</title>
        <authorList>
            <consortium name="US DOE Joint Genome Institute (JGI-PGF)"/>
            <person name="Walter F."/>
            <person name="Albersmeier A."/>
            <person name="Kalinowski J."/>
            <person name="Ruckert C."/>
        </authorList>
    </citation>
    <scope>NUCLEOTIDE SEQUENCE</scope>
    <source>
        <strain evidence="2">CGMCC 1.15493</strain>
    </source>
</reference>
<evidence type="ECO:0000313" key="2">
    <source>
        <dbReference type="EMBL" id="GGD12869.1"/>
    </source>
</evidence>
<sequence>MFVLLVSAPGAALAADDLNTQIQRCLTMPQGTKNSIPPLEIRVDAAGAVLDIGTVGEPPVALSRRFAIQAAARDIRRCAPYVVPAPGIYPVTIGDQADGRNTRGGAFDPLGPIAP</sequence>
<accession>A0A916XUR2</accession>
<gene>
    <name evidence="2" type="ORF">GCM10011335_14650</name>
</gene>
<protein>
    <submittedName>
        <fullName evidence="2">Uncharacterized protein</fullName>
    </submittedName>
</protein>
<evidence type="ECO:0000256" key="1">
    <source>
        <dbReference type="SAM" id="MobiDB-lite"/>
    </source>
</evidence>
<reference evidence="2" key="2">
    <citation type="submission" date="2020-09" db="EMBL/GenBank/DDBJ databases">
        <authorList>
            <person name="Sun Q."/>
            <person name="Zhou Y."/>
        </authorList>
    </citation>
    <scope>NUCLEOTIDE SEQUENCE</scope>
    <source>
        <strain evidence="2">CGMCC 1.15493</strain>
    </source>
</reference>
<evidence type="ECO:0000313" key="3">
    <source>
        <dbReference type="Proteomes" id="UP000613160"/>
    </source>
</evidence>